<dbReference type="Proteomes" id="UP000824089">
    <property type="component" value="Unassembled WGS sequence"/>
</dbReference>
<comment type="similarity">
    <text evidence="1 4">Belongs to the bacterial ribosomal protein bS6 family.</text>
</comment>
<proteinExistence type="inferred from homology"/>
<gene>
    <name evidence="4" type="primary">rpsF</name>
    <name evidence="5" type="ORF">IAD50_01295</name>
</gene>
<dbReference type="GO" id="GO:0005840">
    <property type="term" value="C:ribosome"/>
    <property type="evidence" value="ECO:0007669"/>
    <property type="project" value="UniProtKB-KW"/>
</dbReference>
<dbReference type="GO" id="GO:1990904">
    <property type="term" value="C:ribonucleoprotein complex"/>
    <property type="evidence" value="ECO:0007669"/>
    <property type="project" value="UniProtKB-KW"/>
</dbReference>
<evidence type="ECO:0000256" key="1">
    <source>
        <dbReference type="ARBA" id="ARBA00009512"/>
    </source>
</evidence>
<dbReference type="InterPro" id="IPR035980">
    <property type="entry name" value="Ribosomal_bS6_sf"/>
</dbReference>
<dbReference type="NCBIfam" id="TIGR00166">
    <property type="entry name" value="S6"/>
    <property type="match status" value="1"/>
</dbReference>
<reference evidence="5" key="1">
    <citation type="submission" date="2020-10" db="EMBL/GenBank/DDBJ databases">
        <authorList>
            <person name="Gilroy R."/>
        </authorList>
    </citation>
    <scope>NUCLEOTIDE SEQUENCE</scope>
    <source>
        <strain evidence="5">CHK195-4489</strain>
    </source>
</reference>
<protein>
    <recommendedName>
        <fullName evidence="3 4">Small ribosomal subunit protein bS6</fullName>
    </recommendedName>
</protein>
<dbReference type="AlphaFoldDB" id="A0A9D1LA46"/>
<dbReference type="HAMAP" id="MF_00360">
    <property type="entry name" value="Ribosomal_bS6"/>
    <property type="match status" value="1"/>
</dbReference>
<keyword evidence="4" id="KW-0699">rRNA-binding</keyword>
<reference evidence="5" key="2">
    <citation type="journal article" date="2021" name="PeerJ">
        <title>Extensive microbial diversity within the chicken gut microbiome revealed by metagenomics and culture.</title>
        <authorList>
            <person name="Gilroy R."/>
            <person name="Ravi A."/>
            <person name="Getino M."/>
            <person name="Pursley I."/>
            <person name="Horton D.L."/>
            <person name="Alikhan N.F."/>
            <person name="Baker D."/>
            <person name="Gharbi K."/>
            <person name="Hall N."/>
            <person name="Watson M."/>
            <person name="Adriaenssens E.M."/>
            <person name="Foster-Nyarko E."/>
            <person name="Jarju S."/>
            <person name="Secka A."/>
            <person name="Antonio M."/>
            <person name="Oren A."/>
            <person name="Chaudhuri R.R."/>
            <person name="La Ragione R."/>
            <person name="Hildebrand F."/>
            <person name="Pallen M.J."/>
        </authorList>
    </citation>
    <scope>NUCLEOTIDE SEQUENCE</scope>
    <source>
        <strain evidence="5">CHK195-4489</strain>
    </source>
</reference>
<comment type="function">
    <text evidence="2 4">Binds together with bS18 to 16S ribosomal RNA.</text>
</comment>
<dbReference type="GO" id="GO:0003735">
    <property type="term" value="F:structural constituent of ribosome"/>
    <property type="evidence" value="ECO:0007669"/>
    <property type="project" value="InterPro"/>
</dbReference>
<evidence type="ECO:0000256" key="2">
    <source>
        <dbReference type="ARBA" id="ARBA00035104"/>
    </source>
</evidence>
<evidence type="ECO:0000313" key="6">
    <source>
        <dbReference type="Proteomes" id="UP000824089"/>
    </source>
</evidence>
<dbReference type="InterPro" id="IPR014717">
    <property type="entry name" value="Transl_elong_EF1B/ribsomal_bS6"/>
</dbReference>
<dbReference type="GO" id="GO:0006412">
    <property type="term" value="P:translation"/>
    <property type="evidence" value="ECO:0007669"/>
    <property type="project" value="UniProtKB-UniRule"/>
</dbReference>
<evidence type="ECO:0000256" key="4">
    <source>
        <dbReference type="HAMAP-Rule" id="MF_00360"/>
    </source>
</evidence>
<dbReference type="PANTHER" id="PTHR21011:SF1">
    <property type="entry name" value="SMALL RIBOSOMAL SUBUNIT PROTEIN BS6M"/>
    <property type="match status" value="1"/>
</dbReference>
<dbReference type="GO" id="GO:0070181">
    <property type="term" value="F:small ribosomal subunit rRNA binding"/>
    <property type="evidence" value="ECO:0007669"/>
    <property type="project" value="TreeGrafter"/>
</dbReference>
<dbReference type="InterPro" id="IPR020814">
    <property type="entry name" value="Ribosomal_S6_plastid/chlpt"/>
</dbReference>
<dbReference type="EMBL" id="DVMM01000024">
    <property type="protein sequence ID" value="HIU28912.1"/>
    <property type="molecule type" value="Genomic_DNA"/>
</dbReference>
<dbReference type="PANTHER" id="PTHR21011">
    <property type="entry name" value="MITOCHONDRIAL 28S RIBOSOMAL PROTEIN S6"/>
    <property type="match status" value="1"/>
</dbReference>
<dbReference type="InterPro" id="IPR000529">
    <property type="entry name" value="Ribosomal_bS6"/>
</dbReference>
<evidence type="ECO:0000313" key="5">
    <source>
        <dbReference type="EMBL" id="HIU28912.1"/>
    </source>
</evidence>
<evidence type="ECO:0000256" key="3">
    <source>
        <dbReference type="ARBA" id="ARBA00035294"/>
    </source>
</evidence>
<comment type="caution">
    <text evidence="5">The sequence shown here is derived from an EMBL/GenBank/DDBJ whole genome shotgun (WGS) entry which is preliminary data.</text>
</comment>
<sequence length="93" mass="10662">MNKYEVMFIVNPELGEDGIKAVSDKFKSMLESAGTVETFAEWGKRRLAYPIQDLTEGYYILATFEAAPEFPAELERIFKITDGVIRYLVTRCE</sequence>
<accession>A0A9D1LA46</accession>
<keyword evidence="4" id="KW-0694">RNA-binding</keyword>
<keyword evidence="4 5" id="KW-0689">Ribosomal protein</keyword>
<dbReference type="GO" id="GO:0005737">
    <property type="term" value="C:cytoplasm"/>
    <property type="evidence" value="ECO:0007669"/>
    <property type="project" value="UniProtKB-ARBA"/>
</dbReference>
<keyword evidence="4" id="KW-0687">Ribonucleoprotein</keyword>
<dbReference type="CDD" id="cd00473">
    <property type="entry name" value="bS6"/>
    <property type="match status" value="1"/>
</dbReference>
<dbReference type="SUPFAM" id="SSF54995">
    <property type="entry name" value="Ribosomal protein S6"/>
    <property type="match status" value="1"/>
</dbReference>
<name>A0A9D1LA46_9CLOT</name>
<dbReference type="Gene3D" id="3.30.70.60">
    <property type="match status" value="1"/>
</dbReference>
<dbReference type="Pfam" id="PF01250">
    <property type="entry name" value="Ribosomal_S6"/>
    <property type="match status" value="1"/>
</dbReference>
<organism evidence="5 6">
    <name type="scientific">Candidatus Egerieisoma faecipullorum</name>
    <dbReference type="NCBI Taxonomy" id="2840963"/>
    <lineage>
        <taxon>Bacteria</taxon>
        <taxon>Bacillati</taxon>
        <taxon>Bacillota</taxon>
        <taxon>Clostridia</taxon>
        <taxon>Eubacteriales</taxon>
        <taxon>Clostridiaceae</taxon>
        <taxon>Clostridiaceae incertae sedis</taxon>
        <taxon>Candidatus Egerieisoma</taxon>
    </lineage>
</organism>